<evidence type="ECO:0000259" key="1">
    <source>
        <dbReference type="PROSITE" id="PS50191"/>
    </source>
</evidence>
<sequence length="292" mass="33467">MAVRLSLTPRYPLLPTTYPIPPRATQFRRFAVQNSVSGSDESRKVPCFHSLSTISSSRLPHIACRERPIFPENAMLVLEVKEKLEREHSSLPLGRNGRDDEEMILWFLKDRKYSVEDAVAKLTKAINWRQEFGVDELTENSVKGMAETGKAFIHEFLDVNLRPVLIVVASKHLPAVHDPVEDEKLCVFYVEKALSKLPPGKEEILGIIDLRGFSIENADLKFLTFLFDVFYSYYPKRLGQVLFVEAPSVFRPLWQLTKPLLKSYASLARFCSVDTVRKEYFTEATLPAIFRN</sequence>
<name>A0A6J1E090_CUCMO</name>
<dbReference type="RefSeq" id="XP_022921361.1">
    <property type="nucleotide sequence ID" value="XM_023065593.1"/>
</dbReference>
<dbReference type="RefSeq" id="XP_022921362.1">
    <property type="nucleotide sequence ID" value="XM_023065594.1"/>
</dbReference>
<proteinExistence type="predicted"/>
<organism evidence="2 4">
    <name type="scientific">Cucurbita moschata</name>
    <name type="common">Winter crookneck squash</name>
    <name type="synonym">Cucurbita pepo var. moschata</name>
    <dbReference type="NCBI Taxonomy" id="3662"/>
    <lineage>
        <taxon>Eukaryota</taxon>
        <taxon>Viridiplantae</taxon>
        <taxon>Streptophyta</taxon>
        <taxon>Embryophyta</taxon>
        <taxon>Tracheophyta</taxon>
        <taxon>Spermatophyta</taxon>
        <taxon>Magnoliopsida</taxon>
        <taxon>eudicotyledons</taxon>
        <taxon>Gunneridae</taxon>
        <taxon>Pentapetalae</taxon>
        <taxon>rosids</taxon>
        <taxon>fabids</taxon>
        <taxon>Cucurbitales</taxon>
        <taxon>Cucurbitaceae</taxon>
        <taxon>Cucurbiteae</taxon>
        <taxon>Cucurbita</taxon>
    </lineage>
</organism>
<dbReference type="KEGG" id="cmos:111429653"/>
<evidence type="ECO:0000313" key="3">
    <source>
        <dbReference type="RefSeq" id="XP_022921361.1"/>
    </source>
</evidence>
<dbReference type="PANTHER" id="PTHR47556">
    <property type="entry name" value="SEC14P-LIKE PHOSPHATIDYLINOSITOL TRANSFER FAMILY PROTEIN"/>
    <property type="match status" value="1"/>
</dbReference>
<dbReference type="CDD" id="cd00170">
    <property type="entry name" value="SEC14"/>
    <property type="match status" value="1"/>
</dbReference>
<dbReference type="InterPro" id="IPR036865">
    <property type="entry name" value="CRAL-TRIO_dom_sf"/>
</dbReference>
<gene>
    <name evidence="3 4" type="primary">LOC111429653</name>
</gene>
<dbReference type="PANTHER" id="PTHR47556:SF1">
    <property type="entry name" value="SEC14P-LIKE PHOSPHATIDYLINOSITOL TRANSFER FAMILY PROTEIN"/>
    <property type="match status" value="1"/>
</dbReference>
<dbReference type="Pfam" id="PF00650">
    <property type="entry name" value="CRAL_TRIO"/>
    <property type="match status" value="1"/>
</dbReference>
<dbReference type="AlphaFoldDB" id="A0A6J1E090"/>
<keyword evidence="2" id="KW-1185">Reference proteome</keyword>
<accession>A0A6J1E090</accession>
<dbReference type="SUPFAM" id="SSF46938">
    <property type="entry name" value="CRAL/TRIO N-terminal domain"/>
    <property type="match status" value="1"/>
</dbReference>
<dbReference type="InterPro" id="IPR036273">
    <property type="entry name" value="CRAL/TRIO_N_dom_sf"/>
</dbReference>
<dbReference type="GeneID" id="111429653"/>
<reference evidence="3 4" key="1">
    <citation type="submission" date="2025-04" db="UniProtKB">
        <authorList>
            <consortium name="RefSeq"/>
        </authorList>
    </citation>
    <scope>IDENTIFICATION</scope>
    <source>
        <tissue evidence="3 4">Young leaves</tissue>
    </source>
</reference>
<dbReference type="Proteomes" id="UP000504609">
    <property type="component" value="Unplaced"/>
</dbReference>
<feature type="domain" description="CRAL-TRIO" evidence="1">
    <location>
        <begin position="141"/>
        <end position="292"/>
    </location>
</feature>
<evidence type="ECO:0000313" key="4">
    <source>
        <dbReference type="RefSeq" id="XP_022921362.1"/>
    </source>
</evidence>
<dbReference type="SUPFAM" id="SSF52087">
    <property type="entry name" value="CRAL/TRIO domain"/>
    <property type="match status" value="1"/>
</dbReference>
<dbReference type="InterPro" id="IPR001251">
    <property type="entry name" value="CRAL-TRIO_dom"/>
</dbReference>
<dbReference type="SMART" id="SM00516">
    <property type="entry name" value="SEC14"/>
    <property type="match status" value="1"/>
</dbReference>
<evidence type="ECO:0000313" key="2">
    <source>
        <dbReference type="Proteomes" id="UP000504609"/>
    </source>
</evidence>
<dbReference type="Gene3D" id="3.40.525.10">
    <property type="entry name" value="CRAL-TRIO lipid binding domain"/>
    <property type="match status" value="1"/>
</dbReference>
<protein>
    <submittedName>
        <fullName evidence="3 4">CRAL-TRIO domain-containing protein C3H8.02-like isoform X1</fullName>
    </submittedName>
</protein>
<dbReference type="PROSITE" id="PS50191">
    <property type="entry name" value="CRAL_TRIO"/>
    <property type="match status" value="1"/>
</dbReference>